<organism evidence="1">
    <name type="scientific">viral metagenome</name>
    <dbReference type="NCBI Taxonomy" id="1070528"/>
    <lineage>
        <taxon>unclassified sequences</taxon>
        <taxon>metagenomes</taxon>
        <taxon>organismal metagenomes</taxon>
    </lineage>
</organism>
<evidence type="ECO:0000313" key="1">
    <source>
        <dbReference type="EMBL" id="QHT75121.1"/>
    </source>
</evidence>
<dbReference type="EMBL" id="MN739863">
    <property type="protein sequence ID" value="QHT75121.1"/>
    <property type="molecule type" value="Genomic_DNA"/>
</dbReference>
<name>A0A6C0H3J7_9ZZZZ</name>
<accession>A0A6C0H3J7</accession>
<protein>
    <submittedName>
        <fullName evidence="1">Uncharacterized protein</fullName>
    </submittedName>
</protein>
<proteinExistence type="predicted"/>
<sequence>MPILDTTFYNYNTKLKTTLRNNLLYNSHILTCDTSNTIYPNTLMPNKIYLNSKASFLIHPFSQISNCDTPFSNTNSNFKYKKPISSPIDASSSHNVIQIQKEIQNQLHTSSSNYTQVISSLNIAQDINTSITKKPWHNASDRTQAHGQVSINVKTSQKENKGVDVKHNSYDRYLAKKKSSTLKTQNTQTIQPLPIRGNKTKYYSLTTQNSNCVSNC</sequence>
<dbReference type="AlphaFoldDB" id="A0A6C0H3J7"/>
<reference evidence="1" key="1">
    <citation type="journal article" date="2020" name="Nature">
        <title>Giant virus diversity and host interactions through global metagenomics.</title>
        <authorList>
            <person name="Schulz F."/>
            <person name="Roux S."/>
            <person name="Paez-Espino D."/>
            <person name="Jungbluth S."/>
            <person name="Walsh D.A."/>
            <person name="Denef V.J."/>
            <person name="McMahon K.D."/>
            <person name="Konstantinidis K.T."/>
            <person name="Eloe-Fadrosh E.A."/>
            <person name="Kyrpides N.C."/>
            <person name="Woyke T."/>
        </authorList>
    </citation>
    <scope>NUCLEOTIDE SEQUENCE</scope>
    <source>
        <strain evidence="1">GVMAG-M-3300023179-63</strain>
    </source>
</reference>